<evidence type="ECO:0000256" key="2">
    <source>
        <dbReference type="SAM" id="MobiDB-lite"/>
    </source>
</evidence>
<protein>
    <submittedName>
        <fullName evidence="3">Blr1990 protein</fullName>
    </submittedName>
</protein>
<sequence>MMELRRITLVNWHLFDVEDIEVQGNFGILGENRSGKSTILDMIQVVLSGASRSYLRLNAVAGEGSKARSASKRTVLSYCLGTLNDGDVRRPETLTYIALGFEDQEKQQPPITIGLAIEARQTDAAETILGRFVVIGKLLTTADFTDKRADGIYATQWDEVKARIIASVGDVNFVNHRDKAIDFVREYMRRLVPSLPNAEQSASALLKAVVNAMTLNQGYSATEFVRRFILEDNPINIRDLRSSIETYRSVSATIVTLREKLEALKELGGFIAAFEESLGQKDLENWLARRAWWLASRAENRAIKERIAEARRFIDAEKEDRGLAIEGIKDAEQEIERLRKAIATHEARSGRDQWLEVLKSVTADNDRLKKEVDRRRRSAIELVDLTQVLDDTGFMKAYCALVAGPDGKADRKAMRDAEQNFRTHVVVTVETVERRRRETAAQIVLLTKEITGIRQVLDEVDERGSAAYLSRETKLLLRRLESRGMDARPFCDLLEVADASWTAAAEALLGRDREAVFVERRNIREATALFREGRRDFQGASLVSLNKLDEFRDAPRQGTFPALFRSADPDARAFLQRRYGNVRLALTLEEFNQPGRAIMQDGLYDDGLVRSHRAVNPRDHKIGRAAQADHLINLREDFAQKADVLSGLQREEKLLTHALAALDLLKRQDTDRLADMLDSIDDCAERMRDAQERVAAIDAAGDDGLKERLRAQKAFQDRKKEELRTIDERSRKYQVDVEVGERALKSGEGTEGSAMNLSIAKARYGTQRRLYQYPEGSGAYRQRLEALRRRSHDSGTMGQSARNEAVAHRKLGQQAAEAADRAADRNRRAELDARRALHDYFNNPKFGVSSQVGPESELLADIKPWMDLLIEDIERNELRRYEDKAKEASERASVLFRGEFVNALNTRVSKMERDIEALNRSLRGHPFHNEIYSFHRTAEAQFQPILKIIDISRISDEALDTLFKPNVPDDFQHKDTIKAVEQLLEDPDKDVSAFEDYRNFYAFEIHMEDVHTKARTRWETRRNTGSGAEQQVPLYVAIGASLAAVYGSAVSHRGQKGMSPALFDEAFSKMDGKNQRAMMSFYADLGLQVVIAAPLEKKPAIIGYMHSLVEIDRINEQSFANVVYIGKRARDEILAMNPETLSDADIAARMAAE</sequence>
<dbReference type="Pfam" id="PF13555">
    <property type="entry name" value="AAA_29"/>
    <property type="match status" value="1"/>
</dbReference>
<reference evidence="4" key="1">
    <citation type="journal article" date="2014" name="BMC Genomics">
        <title>Genome sequencing of two Neorhizobium galegae strains reveals a noeT gene responsible for the unusual acetylation of the nodulation factors.</title>
        <authorList>
            <person name="Osterman J."/>
            <person name="Marsh J."/>
            <person name="Laine P.K."/>
            <person name="Zeng Z."/>
            <person name="Alatalo E."/>
            <person name="Sullivan J.T."/>
            <person name="Young J.P."/>
            <person name="Thomas-Oates J."/>
            <person name="Paulin L."/>
            <person name="Lindstrom K."/>
        </authorList>
    </citation>
    <scope>NUCLEOTIDE SEQUENCE [LARGE SCALE GENOMIC DNA]</scope>
    <source>
        <strain evidence="4">HAMBI 540</strain>
    </source>
</reference>
<dbReference type="OrthoDB" id="174137at2"/>
<dbReference type="Proteomes" id="UP000028181">
    <property type="component" value="Chromosome I"/>
</dbReference>
<organism evidence="3 4">
    <name type="scientific">Neorhizobium galegae bv. orientalis str. HAMBI 540</name>
    <dbReference type="NCBI Taxonomy" id="1028800"/>
    <lineage>
        <taxon>Bacteria</taxon>
        <taxon>Pseudomonadati</taxon>
        <taxon>Pseudomonadota</taxon>
        <taxon>Alphaproteobacteria</taxon>
        <taxon>Hyphomicrobiales</taxon>
        <taxon>Rhizobiaceae</taxon>
        <taxon>Rhizobium/Agrobacterium group</taxon>
        <taxon>Neorhizobium</taxon>
    </lineage>
</organism>
<evidence type="ECO:0000313" key="4">
    <source>
        <dbReference type="Proteomes" id="UP000028181"/>
    </source>
</evidence>
<gene>
    <name evidence="3" type="ORF">RG540_CH39140</name>
</gene>
<evidence type="ECO:0000256" key="1">
    <source>
        <dbReference type="SAM" id="Coils"/>
    </source>
</evidence>
<dbReference type="InterPro" id="IPR027417">
    <property type="entry name" value="P-loop_NTPase"/>
</dbReference>
<evidence type="ECO:0000313" key="3">
    <source>
        <dbReference type="EMBL" id="CDN50070.1"/>
    </source>
</evidence>
<feature type="coiled-coil region" evidence="1">
    <location>
        <begin position="648"/>
        <end position="726"/>
    </location>
</feature>
<dbReference type="eggNOG" id="COG4913">
    <property type="taxonomic scope" value="Bacteria"/>
</dbReference>
<dbReference type="HOGENOM" id="CLU_009040_1_0_5"/>
<dbReference type="KEGG" id="ngg:RG540_CH39140"/>
<feature type="coiled-coil region" evidence="1">
    <location>
        <begin position="871"/>
        <end position="921"/>
    </location>
</feature>
<keyword evidence="1" id="KW-0175">Coiled coil</keyword>
<accession>A0A068SY82</accession>
<proteinExistence type="predicted"/>
<dbReference type="GO" id="GO:0000731">
    <property type="term" value="P:DNA synthesis involved in DNA repair"/>
    <property type="evidence" value="ECO:0007669"/>
    <property type="project" value="TreeGrafter"/>
</dbReference>
<feature type="compositionally biased region" description="Basic and acidic residues" evidence="2">
    <location>
        <begin position="818"/>
        <end position="827"/>
    </location>
</feature>
<dbReference type="AlphaFoldDB" id="A0A068SY82"/>
<keyword evidence="4" id="KW-1185">Reference proteome</keyword>
<dbReference type="SUPFAM" id="SSF52540">
    <property type="entry name" value="P-loop containing nucleoside triphosphate hydrolases"/>
    <property type="match status" value="1"/>
</dbReference>
<dbReference type="PANTHER" id="PTHR32182:SF0">
    <property type="entry name" value="DNA REPLICATION AND REPAIR PROTEIN RECF"/>
    <property type="match status" value="1"/>
</dbReference>
<dbReference type="EMBL" id="HG938353">
    <property type="protein sequence ID" value="CDN50070.1"/>
    <property type="molecule type" value="Genomic_DNA"/>
</dbReference>
<feature type="region of interest" description="Disordered" evidence="2">
    <location>
        <begin position="790"/>
        <end position="827"/>
    </location>
</feature>
<dbReference type="Gene3D" id="3.40.50.300">
    <property type="entry name" value="P-loop containing nucleotide triphosphate hydrolases"/>
    <property type="match status" value="1"/>
</dbReference>
<name>A0A068SY82_NEOGA</name>
<dbReference type="GeneID" id="24256337"/>
<dbReference type="RefSeq" id="WP_038591308.1">
    <property type="nucleotide sequence ID" value="NZ_HG938353.1"/>
</dbReference>
<dbReference type="Pfam" id="PF13558">
    <property type="entry name" value="SbcC_Walker_B"/>
    <property type="match status" value="1"/>
</dbReference>
<dbReference type="PANTHER" id="PTHR32182">
    <property type="entry name" value="DNA REPLICATION AND REPAIR PROTEIN RECF"/>
    <property type="match status" value="1"/>
</dbReference>
<dbReference type="GO" id="GO:0006302">
    <property type="term" value="P:double-strand break repair"/>
    <property type="evidence" value="ECO:0007669"/>
    <property type="project" value="TreeGrafter"/>
</dbReference>
<dbReference type="PATRIC" id="fig|1028800.3.peg.3978"/>
<feature type="coiled-coil region" evidence="1">
    <location>
        <begin position="328"/>
        <end position="371"/>
    </location>
</feature>